<accession>A0ACC0UAL0</accession>
<name>A0ACC0UAL0_9AGAM</name>
<sequence length="246" mass="27336">MDGWADHLHTSFYGEHVLLPGLRLTSLGTYVIAAVLSAFICFTERSLTFALSRHWAPFRAVRQSRAHSALWRSGLYALATLLRLLYMLLSMTFHVWLILVIVVSLTAGQFLIEYYEHPRSVDSPDHRNPYHHLSFSSPPRTRRARGRTKPPGLFIHPKNSNIARADAAALELGLRCSTERANALRTSSDSDDSGAARTHDHGRGAGHALNGSPKPKQPRTNKHTGSSPDFEQKLFQVGESGSESDD</sequence>
<proteinExistence type="predicted"/>
<dbReference type="Proteomes" id="UP001207468">
    <property type="component" value="Unassembled WGS sequence"/>
</dbReference>
<protein>
    <submittedName>
        <fullName evidence="1">Uncharacterized protein</fullName>
    </submittedName>
</protein>
<gene>
    <name evidence="1" type="ORF">F5148DRAFT_919176</name>
</gene>
<evidence type="ECO:0000313" key="2">
    <source>
        <dbReference type="Proteomes" id="UP001207468"/>
    </source>
</evidence>
<comment type="caution">
    <text evidence="1">The sequence shown here is derived from an EMBL/GenBank/DDBJ whole genome shotgun (WGS) entry which is preliminary data.</text>
</comment>
<reference evidence="1" key="1">
    <citation type="submission" date="2021-03" db="EMBL/GenBank/DDBJ databases">
        <title>Evolutionary priming and transition to the ectomycorrhizal habit in an iconic lineage of mushroom-forming fungi: is preadaptation a requirement?</title>
        <authorList>
            <consortium name="DOE Joint Genome Institute"/>
            <person name="Looney B.P."/>
            <person name="Miyauchi S."/>
            <person name="Morin E."/>
            <person name="Drula E."/>
            <person name="Courty P.E."/>
            <person name="Chicoki N."/>
            <person name="Fauchery L."/>
            <person name="Kohler A."/>
            <person name="Kuo A."/>
            <person name="LaButti K."/>
            <person name="Pangilinan J."/>
            <person name="Lipzen A."/>
            <person name="Riley R."/>
            <person name="Andreopoulos W."/>
            <person name="He G."/>
            <person name="Johnson J."/>
            <person name="Barry K.W."/>
            <person name="Grigoriev I.V."/>
            <person name="Nagy L."/>
            <person name="Hibbett D."/>
            <person name="Henrissat B."/>
            <person name="Matheny P.B."/>
            <person name="Labbe J."/>
            <person name="Martin A.F."/>
        </authorList>
    </citation>
    <scope>NUCLEOTIDE SEQUENCE</scope>
    <source>
        <strain evidence="1">BPL698</strain>
    </source>
</reference>
<keyword evidence="2" id="KW-1185">Reference proteome</keyword>
<organism evidence="1 2">
    <name type="scientific">Russula earlei</name>
    <dbReference type="NCBI Taxonomy" id="71964"/>
    <lineage>
        <taxon>Eukaryota</taxon>
        <taxon>Fungi</taxon>
        <taxon>Dikarya</taxon>
        <taxon>Basidiomycota</taxon>
        <taxon>Agaricomycotina</taxon>
        <taxon>Agaricomycetes</taxon>
        <taxon>Russulales</taxon>
        <taxon>Russulaceae</taxon>
        <taxon>Russula</taxon>
    </lineage>
</organism>
<dbReference type="EMBL" id="JAGFNK010000094">
    <property type="protein sequence ID" value="KAI9508365.1"/>
    <property type="molecule type" value="Genomic_DNA"/>
</dbReference>
<evidence type="ECO:0000313" key="1">
    <source>
        <dbReference type="EMBL" id="KAI9508365.1"/>
    </source>
</evidence>